<feature type="binding site" description="axial binding residue" evidence="5">
    <location>
        <position position="520"/>
    </location>
    <ligand>
        <name>heme</name>
        <dbReference type="ChEBI" id="CHEBI:30413"/>
    </ligand>
    <ligandPart>
        <name>Fe</name>
        <dbReference type="ChEBI" id="CHEBI:18248"/>
    </ligandPart>
</feature>
<dbReference type="Gene3D" id="1.10.630.10">
    <property type="entry name" value="Cytochrome P450"/>
    <property type="match status" value="1"/>
</dbReference>
<dbReference type="GO" id="GO:0020037">
    <property type="term" value="F:heme binding"/>
    <property type="evidence" value="ECO:0007669"/>
    <property type="project" value="InterPro"/>
</dbReference>
<dbReference type="InterPro" id="IPR001128">
    <property type="entry name" value="Cyt_P450"/>
</dbReference>
<dbReference type="GO" id="GO:0004497">
    <property type="term" value="F:monooxygenase activity"/>
    <property type="evidence" value="ECO:0007669"/>
    <property type="project" value="UniProtKB-KW"/>
</dbReference>
<evidence type="ECO:0000256" key="4">
    <source>
        <dbReference type="ARBA" id="ARBA00023004"/>
    </source>
</evidence>
<name>A0AAN7WA69_9PEZI</name>
<comment type="caution">
    <text evidence="7">The sequence shown here is derived from an EMBL/GenBank/DDBJ whole genome shotgun (WGS) entry which is preliminary data.</text>
</comment>
<reference evidence="7" key="1">
    <citation type="submission" date="2023-08" db="EMBL/GenBank/DDBJ databases">
        <title>Black Yeasts Isolated from many extreme environments.</title>
        <authorList>
            <person name="Coleine C."/>
            <person name="Stajich J.E."/>
            <person name="Selbmann L."/>
        </authorList>
    </citation>
    <scope>NUCLEOTIDE SEQUENCE</scope>
    <source>
        <strain evidence="7">CCFEE 5810</strain>
    </source>
</reference>
<dbReference type="InterPro" id="IPR036396">
    <property type="entry name" value="Cyt_P450_sf"/>
</dbReference>
<evidence type="ECO:0000256" key="1">
    <source>
        <dbReference type="ARBA" id="ARBA00001971"/>
    </source>
</evidence>
<dbReference type="EMBL" id="JAVRQU010000004">
    <property type="protein sequence ID" value="KAK5703895.1"/>
    <property type="molecule type" value="Genomic_DNA"/>
</dbReference>
<dbReference type="Pfam" id="PF00067">
    <property type="entry name" value="p450"/>
    <property type="match status" value="2"/>
</dbReference>
<dbReference type="AlphaFoldDB" id="A0AAN7WA69"/>
<organism evidence="7 8">
    <name type="scientific">Elasticomyces elasticus</name>
    <dbReference type="NCBI Taxonomy" id="574655"/>
    <lineage>
        <taxon>Eukaryota</taxon>
        <taxon>Fungi</taxon>
        <taxon>Dikarya</taxon>
        <taxon>Ascomycota</taxon>
        <taxon>Pezizomycotina</taxon>
        <taxon>Dothideomycetes</taxon>
        <taxon>Dothideomycetidae</taxon>
        <taxon>Mycosphaerellales</taxon>
        <taxon>Teratosphaeriaceae</taxon>
        <taxon>Elasticomyces</taxon>
    </lineage>
</organism>
<evidence type="ECO:0000313" key="8">
    <source>
        <dbReference type="Proteomes" id="UP001310594"/>
    </source>
</evidence>
<dbReference type="Proteomes" id="UP001310594">
    <property type="component" value="Unassembled WGS sequence"/>
</dbReference>
<dbReference type="InterPro" id="IPR050121">
    <property type="entry name" value="Cytochrome_P450_monoxygenase"/>
</dbReference>
<keyword evidence="3 5" id="KW-0479">Metal-binding</keyword>
<dbReference type="InterPro" id="IPR002403">
    <property type="entry name" value="Cyt_P450_E_grp-IV"/>
</dbReference>
<dbReference type="SUPFAM" id="SSF48264">
    <property type="entry name" value="Cytochrome P450"/>
    <property type="match status" value="1"/>
</dbReference>
<evidence type="ECO:0000313" key="7">
    <source>
        <dbReference type="EMBL" id="KAK5703895.1"/>
    </source>
</evidence>
<dbReference type="PRINTS" id="PR00385">
    <property type="entry name" value="P450"/>
</dbReference>
<comment type="cofactor">
    <cofactor evidence="1 5">
        <name>heme</name>
        <dbReference type="ChEBI" id="CHEBI:30413"/>
    </cofactor>
</comment>
<keyword evidence="6" id="KW-0560">Oxidoreductase</keyword>
<keyword evidence="6" id="KW-0503">Monooxygenase</keyword>
<dbReference type="PANTHER" id="PTHR24305:SF232">
    <property type="entry name" value="P450, PUTATIVE (EUROFUNG)-RELATED"/>
    <property type="match status" value="1"/>
</dbReference>
<dbReference type="GO" id="GO:0005506">
    <property type="term" value="F:iron ion binding"/>
    <property type="evidence" value="ECO:0007669"/>
    <property type="project" value="InterPro"/>
</dbReference>
<protein>
    <submittedName>
        <fullName evidence="7">Uncharacterized protein</fullName>
    </submittedName>
</protein>
<comment type="similarity">
    <text evidence="2 6">Belongs to the cytochrome P450 family.</text>
</comment>
<accession>A0AAN7WA69</accession>
<evidence type="ECO:0000256" key="3">
    <source>
        <dbReference type="ARBA" id="ARBA00022723"/>
    </source>
</evidence>
<keyword evidence="4 5" id="KW-0408">Iron</keyword>
<dbReference type="GO" id="GO:0016705">
    <property type="term" value="F:oxidoreductase activity, acting on paired donors, with incorporation or reduction of molecular oxygen"/>
    <property type="evidence" value="ECO:0007669"/>
    <property type="project" value="InterPro"/>
</dbReference>
<evidence type="ECO:0000256" key="6">
    <source>
        <dbReference type="RuleBase" id="RU000461"/>
    </source>
</evidence>
<dbReference type="PRINTS" id="PR00465">
    <property type="entry name" value="EP450IV"/>
</dbReference>
<proteinExistence type="inferred from homology"/>
<sequence>MDVIARVPWTVSAALLCLSALGFLLYRAALPKPIDGIPYNSYATRRILGDVPEMIAYNKRTAEMQSFLTEQLVKLDSPVIQLFLRPFGRPWVVIADFRESHDILARRSREFDRSDFFGDLFVNLLPGNQVHMKTGDGWRFNRRLMADTMSNSFLQNVAAPRIYESTNELLDLWRQKVRLAKGHPFDFKKDVYKAALDMIWAASFGASMGVTRSQLDHVCGIEQLEVPGDIDAATYIPATADPADFEAVMTLSDSTEIPMKSPMPRWHHWLAMKTTPVLVAARKAKDKMIKDRLDEAWRKFSSPETSDCDVRGACDLLVQREVILAGKEGRLPEYDTQTIRDELFGFLIAGHETTSTTVCWGLKFLTAYQDVQSKLRSALRAEFRRAVSDGSAPTAEEIARANIPYFDATIEEMLRCGLTAPANMRCATVDTEILGHRIPAGTNVFMMSNGPGFLTKPMHIEEQKRSKSSQESTDKIGIWDVSDIGVFQPERWLKKDEKGATLFDSRSGPALPFGAGPRGCFGSFLVLLGHHVS</sequence>
<gene>
    <name evidence="7" type="ORF">LTR97_002908</name>
</gene>
<evidence type="ECO:0000256" key="2">
    <source>
        <dbReference type="ARBA" id="ARBA00010617"/>
    </source>
</evidence>
<dbReference type="InterPro" id="IPR017972">
    <property type="entry name" value="Cyt_P450_CS"/>
</dbReference>
<evidence type="ECO:0000256" key="5">
    <source>
        <dbReference type="PIRSR" id="PIRSR602403-1"/>
    </source>
</evidence>
<dbReference type="PANTHER" id="PTHR24305">
    <property type="entry name" value="CYTOCHROME P450"/>
    <property type="match status" value="1"/>
</dbReference>
<keyword evidence="5 6" id="KW-0349">Heme</keyword>
<dbReference type="PROSITE" id="PS00086">
    <property type="entry name" value="CYTOCHROME_P450"/>
    <property type="match status" value="1"/>
</dbReference>